<dbReference type="PRINTS" id="PR00111">
    <property type="entry name" value="ABHYDROLASE"/>
</dbReference>
<dbReference type="Proteomes" id="UP001250538">
    <property type="component" value="Unassembled WGS sequence"/>
</dbReference>
<dbReference type="EMBL" id="JAVYAA010000006">
    <property type="protein sequence ID" value="MDT8978953.1"/>
    <property type="molecule type" value="Genomic_DNA"/>
</dbReference>
<gene>
    <name evidence="2" type="ORF">RQP50_22190</name>
</gene>
<evidence type="ECO:0000313" key="3">
    <source>
        <dbReference type="Proteomes" id="UP001250538"/>
    </source>
</evidence>
<comment type="caution">
    <text evidence="2">The sequence shown here is derived from an EMBL/GenBank/DDBJ whole genome shotgun (WGS) entry which is preliminary data.</text>
</comment>
<dbReference type="AlphaFoldDB" id="A0AAJ2K368"/>
<dbReference type="InterPro" id="IPR000073">
    <property type="entry name" value="AB_hydrolase_1"/>
</dbReference>
<sequence length="274" mass="31497">MPKAAVNGMLMHYESKGKGSPVLFLHGSGSSWRMWEPQFEAFSERYSMIMPDYRGHGDSTKEFPEGKYDHYVIVEDLKCFLDELGLNKVHVIGVSQGGQLATLLAIRYPQYIDKLVISNSYSEMPTVAAGWVLSISNFLFSLLPYRTIVNLMMKFYKDDPYTQRILRNSFSIDKKMLLAMKTAPFPTHTNELYRIQSPALVMGGEGKIMTGIDERKGSRTIYNHINHATLALFRDAYDPLSTMRRDIFNEMIIDFFEDRPLRAHNDVVIERKQS</sequence>
<dbReference type="GO" id="GO:0016787">
    <property type="term" value="F:hydrolase activity"/>
    <property type="evidence" value="ECO:0007669"/>
    <property type="project" value="UniProtKB-KW"/>
</dbReference>
<dbReference type="Gene3D" id="3.40.50.1820">
    <property type="entry name" value="alpha/beta hydrolase"/>
    <property type="match status" value="1"/>
</dbReference>
<feature type="domain" description="AB hydrolase-1" evidence="1">
    <location>
        <begin position="21"/>
        <end position="125"/>
    </location>
</feature>
<organism evidence="2 3">
    <name type="scientific">Paenibacillus suaedae</name>
    <dbReference type="NCBI Taxonomy" id="3077233"/>
    <lineage>
        <taxon>Bacteria</taxon>
        <taxon>Bacillati</taxon>
        <taxon>Bacillota</taxon>
        <taxon>Bacilli</taxon>
        <taxon>Bacillales</taxon>
        <taxon>Paenibacillaceae</taxon>
        <taxon>Paenibacillus</taxon>
    </lineage>
</organism>
<keyword evidence="2" id="KW-0378">Hydrolase</keyword>
<dbReference type="PANTHER" id="PTHR43798">
    <property type="entry name" value="MONOACYLGLYCEROL LIPASE"/>
    <property type="match status" value="1"/>
</dbReference>
<dbReference type="InterPro" id="IPR050266">
    <property type="entry name" value="AB_hydrolase_sf"/>
</dbReference>
<proteinExistence type="predicted"/>
<evidence type="ECO:0000313" key="2">
    <source>
        <dbReference type="EMBL" id="MDT8978953.1"/>
    </source>
</evidence>
<reference evidence="3" key="1">
    <citation type="submission" date="2023-09" db="EMBL/GenBank/DDBJ databases">
        <title>Paenibacillus sp. chi10 Genome sequencing and assembly.</title>
        <authorList>
            <person name="Kim I."/>
        </authorList>
    </citation>
    <scope>NUCLEOTIDE SEQUENCE [LARGE SCALE GENOMIC DNA]</scope>
    <source>
        <strain evidence="3">chi10</strain>
    </source>
</reference>
<keyword evidence="3" id="KW-1185">Reference proteome</keyword>
<dbReference type="InterPro" id="IPR029058">
    <property type="entry name" value="AB_hydrolase_fold"/>
</dbReference>
<accession>A0AAJ2K368</accession>
<dbReference type="Pfam" id="PF00561">
    <property type="entry name" value="Abhydrolase_1"/>
    <property type="match status" value="1"/>
</dbReference>
<name>A0AAJ2K368_9BACL</name>
<dbReference type="SUPFAM" id="SSF53474">
    <property type="entry name" value="alpha/beta-Hydrolases"/>
    <property type="match status" value="1"/>
</dbReference>
<protein>
    <submittedName>
        <fullName evidence="2">Alpha/beta hydrolase</fullName>
    </submittedName>
</protein>
<evidence type="ECO:0000259" key="1">
    <source>
        <dbReference type="Pfam" id="PF00561"/>
    </source>
</evidence>
<dbReference type="RefSeq" id="WP_315746784.1">
    <property type="nucleotide sequence ID" value="NZ_JAVYAA010000006.1"/>
</dbReference>